<evidence type="ECO:0000256" key="10">
    <source>
        <dbReference type="ARBA" id="ARBA00048543"/>
    </source>
</evidence>
<dbReference type="EC" id="1.1.1.267" evidence="4 13"/>
<evidence type="ECO:0000313" key="18">
    <source>
        <dbReference type="Proteomes" id="UP000056466"/>
    </source>
</evidence>
<comment type="pathway">
    <text evidence="2 13">Isoprenoid biosynthesis; isopentenyl diphosphate biosynthesis via DXP pathway; isopentenyl diphosphate from 1-deoxy-D-xylulose 5-phosphate: step 1/6.</text>
</comment>
<evidence type="ECO:0000256" key="1">
    <source>
        <dbReference type="ARBA" id="ARBA00001941"/>
    </source>
</evidence>
<feature type="binding site" evidence="13">
    <location>
        <position position="12"/>
    </location>
    <ligand>
        <name>NADPH</name>
        <dbReference type="ChEBI" id="CHEBI:57783"/>
    </ligand>
</feature>
<feature type="binding site" evidence="13">
    <location>
        <position position="13"/>
    </location>
    <ligand>
        <name>NADPH</name>
        <dbReference type="ChEBI" id="CHEBI:57783"/>
    </ligand>
</feature>
<keyword evidence="6 13" id="KW-0521">NADP</keyword>
<comment type="function">
    <text evidence="11 13">Catalyzes the NADPH-dependent rearrangement and reduction of 1-deoxy-D-xylulose-5-phosphate (DXP) to 2-C-methyl-D-erythritol 4-phosphate (MEP).</text>
</comment>
<feature type="binding site" evidence="13">
    <location>
        <position position="11"/>
    </location>
    <ligand>
        <name>NADPH</name>
        <dbReference type="ChEBI" id="CHEBI:57783"/>
    </ligand>
</feature>
<dbReference type="Proteomes" id="UP000056466">
    <property type="component" value="Chromosome"/>
</dbReference>
<feature type="binding site" evidence="13">
    <location>
        <position position="186"/>
    </location>
    <ligand>
        <name>1-deoxy-D-xylulose 5-phosphate</name>
        <dbReference type="ChEBI" id="CHEBI:57792"/>
    </ligand>
</feature>
<feature type="binding site" evidence="13">
    <location>
        <position position="10"/>
    </location>
    <ligand>
        <name>NADPH</name>
        <dbReference type="ChEBI" id="CHEBI:57783"/>
    </ligand>
</feature>
<comment type="catalytic activity">
    <reaction evidence="10">
        <text>2-C-methyl-D-erythritol 4-phosphate + NADP(+) = 1-deoxy-D-xylulose 5-phosphate + NADPH + H(+)</text>
        <dbReference type="Rhea" id="RHEA:13717"/>
        <dbReference type="ChEBI" id="CHEBI:15378"/>
        <dbReference type="ChEBI" id="CHEBI:57783"/>
        <dbReference type="ChEBI" id="CHEBI:57792"/>
        <dbReference type="ChEBI" id="CHEBI:58262"/>
        <dbReference type="ChEBI" id="CHEBI:58349"/>
        <dbReference type="EC" id="1.1.1.267"/>
    </reaction>
    <physiologicalReaction direction="right-to-left" evidence="10">
        <dbReference type="Rhea" id="RHEA:13719"/>
    </physiologicalReaction>
</comment>
<protein>
    <recommendedName>
        <fullName evidence="12 13">1-deoxy-D-xylulose 5-phosphate reductoisomerase</fullName>
        <shortName evidence="13">DXP reductoisomerase</shortName>
        <ecNumber evidence="4 13">1.1.1.267</ecNumber>
    </recommendedName>
    <alternativeName>
        <fullName evidence="13">1-deoxyxylulose-5-phosphate reductoisomerase</fullName>
    </alternativeName>
    <alternativeName>
        <fullName evidence="13">2-C-methyl-D-erythritol 4-phosphate synthase</fullName>
    </alternativeName>
</protein>
<evidence type="ECO:0000256" key="9">
    <source>
        <dbReference type="ARBA" id="ARBA00023229"/>
    </source>
</evidence>
<feature type="binding site" evidence="13">
    <location>
        <position position="215"/>
    </location>
    <ligand>
        <name>NADPH</name>
        <dbReference type="ChEBI" id="CHEBI:57783"/>
    </ligand>
</feature>
<name>A0A0K2BM00_9GAMM</name>
<dbReference type="InterPro" id="IPR003821">
    <property type="entry name" value="DXP_reductoisomerase"/>
</dbReference>
<dbReference type="GO" id="GO:0051484">
    <property type="term" value="P:isopentenyl diphosphate biosynthetic process, methylerythritol 4-phosphate pathway involved in terpenoid biosynthetic process"/>
    <property type="evidence" value="ECO:0007669"/>
    <property type="project" value="TreeGrafter"/>
</dbReference>
<evidence type="ECO:0000259" key="14">
    <source>
        <dbReference type="Pfam" id="PF02670"/>
    </source>
</evidence>
<evidence type="ECO:0000256" key="5">
    <source>
        <dbReference type="ARBA" id="ARBA00022723"/>
    </source>
</evidence>
<keyword evidence="13" id="KW-0460">Magnesium</keyword>
<reference evidence="17 18" key="1">
    <citation type="submission" date="2015-06" db="EMBL/GenBank/DDBJ databases">
        <title>Lineage-specific patterns of genome deterioration in obligate symbionts.</title>
        <authorList>
            <person name="Bennett G.M."/>
            <person name="McCutcheon J.P."/>
            <person name="McDonald B.R."/>
            <person name="Moran N.A."/>
        </authorList>
    </citation>
    <scope>NUCLEOTIDE SEQUENCE [LARGE SCALE GENOMIC DNA]</scope>
    <source>
        <strain evidence="17 18">B-GSS</strain>
    </source>
</reference>
<evidence type="ECO:0000256" key="11">
    <source>
        <dbReference type="ARBA" id="ARBA00054845"/>
    </source>
</evidence>
<evidence type="ECO:0000256" key="13">
    <source>
        <dbReference type="HAMAP-Rule" id="MF_00183"/>
    </source>
</evidence>
<dbReference type="FunFam" id="1.10.1740.10:FF:000004">
    <property type="entry name" value="1-deoxy-D-xylulose 5-phosphate reductoisomerase"/>
    <property type="match status" value="1"/>
</dbReference>
<evidence type="ECO:0000313" key="17">
    <source>
        <dbReference type="EMBL" id="AKZ66063.1"/>
    </source>
</evidence>
<dbReference type="PIRSF" id="PIRSF006205">
    <property type="entry name" value="Dxp_reductismrs"/>
    <property type="match status" value="1"/>
</dbReference>
<dbReference type="OrthoDB" id="9806546at2"/>
<dbReference type="Gene3D" id="1.10.1740.10">
    <property type="match status" value="1"/>
</dbReference>
<feature type="domain" description="1-deoxy-D-xylulose 5-phosphate reductoisomerase N-terminal" evidence="14">
    <location>
        <begin position="5"/>
        <end position="132"/>
    </location>
</feature>
<dbReference type="Pfam" id="PF13288">
    <property type="entry name" value="DXPR_C"/>
    <property type="match status" value="1"/>
</dbReference>
<evidence type="ECO:0000256" key="2">
    <source>
        <dbReference type="ARBA" id="ARBA00005094"/>
    </source>
</evidence>
<feature type="binding site" evidence="13">
    <location>
        <position position="209"/>
    </location>
    <ligand>
        <name>1-deoxy-D-xylulose 5-phosphate</name>
        <dbReference type="ChEBI" id="CHEBI:57792"/>
    </ligand>
</feature>
<feature type="binding site" evidence="13">
    <location>
        <position position="222"/>
    </location>
    <ligand>
        <name>1-deoxy-D-xylulose 5-phosphate</name>
        <dbReference type="ChEBI" id="CHEBI:57792"/>
    </ligand>
</feature>
<dbReference type="FunFam" id="3.40.50.720:FF:000045">
    <property type="entry name" value="1-deoxy-D-xylulose 5-phosphate reductoisomerase"/>
    <property type="match status" value="1"/>
</dbReference>
<gene>
    <name evidence="13 17" type="primary">dxr</name>
    <name evidence="17" type="ORF">AB162_480</name>
</gene>
<dbReference type="PANTHER" id="PTHR30525">
    <property type="entry name" value="1-DEOXY-D-XYLULOSE 5-PHOSPHATE REDUCTOISOMERASE"/>
    <property type="match status" value="1"/>
</dbReference>
<feature type="binding site" evidence="13">
    <location>
        <position position="125"/>
    </location>
    <ligand>
        <name>1-deoxy-D-xylulose 5-phosphate</name>
        <dbReference type="ChEBI" id="CHEBI:57792"/>
    </ligand>
</feature>
<evidence type="ECO:0000256" key="3">
    <source>
        <dbReference type="ARBA" id="ARBA00006825"/>
    </source>
</evidence>
<feature type="binding site" evidence="13">
    <location>
        <position position="152"/>
    </location>
    <ligand>
        <name>1-deoxy-D-xylulose 5-phosphate</name>
        <dbReference type="ChEBI" id="CHEBI:57792"/>
    </ligand>
</feature>
<dbReference type="Pfam" id="PF02670">
    <property type="entry name" value="DXP_reductoisom"/>
    <property type="match status" value="1"/>
</dbReference>
<feature type="binding site" evidence="13">
    <location>
        <position position="231"/>
    </location>
    <ligand>
        <name>1-deoxy-D-xylulose 5-phosphate</name>
        <dbReference type="ChEBI" id="CHEBI:57792"/>
    </ligand>
</feature>
<organism evidence="17 18">
    <name type="scientific">Candidatus Palibaumannia cicadellinicola</name>
    <dbReference type="NCBI Taxonomy" id="186490"/>
    <lineage>
        <taxon>Bacteria</taxon>
        <taxon>Pseudomonadati</taxon>
        <taxon>Pseudomonadota</taxon>
        <taxon>Gammaproteobacteria</taxon>
        <taxon>Candidatus Palibaumannia</taxon>
    </lineage>
</organism>
<dbReference type="SUPFAM" id="SSF55347">
    <property type="entry name" value="Glyceraldehyde-3-phosphate dehydrogenase-like, C-terminal domain"/>
    <property type="match status" value="1"/>
</dbReference>
<dbReference type="PATRIC" id="fig|186490.8.peg.451"/>
<dbReference type="PANTHER" id="PTHR30525:SF0">
    <property type="entry name" value="1-DEOXY-D-XYLULOSE 5-PHOSPHATE REDUCTOISOMERASE, CHLOROPLASTIC"/>
    <property type="match status" value="1"/>
</dbReference>
<feature type="binding site" evidence="13">
    <location>
        <position position="126"/>
    </location>
    <ligand>
        <name>NADPH</name>
        <dbReference type="ChEBI" id="CHEBI:57783"/>
    </ligand>
</feature>
<evidence type="ECO:0000256" key="4">
    <source>
        <dbReference type="ARBA" id="ARBA00012366"/>
    </source>
</evidence>
<feature type="domain" description="1-deoxy-D-xylulose 5-phosphate reductoisomerase C-terminal" evidence="15">
    <location>
        <begin position="146"/>
        <end position="239"/>
    </location>
</feature>
<evidence type="ECO:0000259" key="16">
    <source>
        <dbReference type="Pfam" id="PF13288"/>
    </source>
</evidence>
<dbReference type="InterPro" id="IPR026877">
    <property type="entry name" value="DXPR_C"/>
</dbReference>
<keyword evidence="7 13" id="KW-0560">Oxidoreductase</keyword>
<comment type="caution">
    <text evidence="13">Lacks conserved residue(s) required for the propagation of feature annotation.</text>
</comment>
<sequence length="398" mass="43447">MRYFTILGSTGSIGINTLAVIKNNPDKFTVRALVAKDNFSLMTTQCLVFSPLFVGMANELAAKKLKTNLTKFGLNIKVVSGTKAICELAALDEIDTVMAAILGTAGLLPILSALRASKRVLLANKESLVTCGRIFMNEVREHKAQLLPVDSEHNAIFQSLPEQIQSDLGSISLTEYGVSQIILTSSGGPFRNTPISALEKMTSDQACAHPNWSMGRKISVDSATMMNKGLEYIEARWLFNASADQIEVLLHPESIIHSMVRYVDGSIIAQLGYPDMRTPIAHAMAYPTRVSTGVQTLNFLKIGTLTFDELDSERYPCLQLAIDASNSGQAATTILNAANEVAVAAFLNKKIRFTDIAAVNNIVLDNLNFSEPASIEDVLFIDDQARKNANISIRYLQR</sequence>
<dbReference type="NCBIfam" id="NF009114">
    <property type="entry name" value="PRK12464.1"/>
    <property type="match status" value="1"/>
</dbReference>
<dbReference type="SUPFAM" id="SSF51735">
    <property type="entry name" value="NAD(P)-binding Rossmann-fold domains"/>
    <property type="match status" value="1"/>
</dbReference>
<keyword evidence="9 13" id="KW-0414">Isoprene biosynthesis</keyword>
<dbReference type="SUPFAM" id="SSF69055">
    <property type="entry name" value="1-deoxy-D-xylulose-5-phosphate reductoisomerase, C-terminal domain"/>
    <property type="match status" value="1"/>
</dbReference>
<feature type="binding site" evidence="13">
    <location>
        <position position="227"/>
    </location>
    <ligand>
        <name>1-deoxy-D-xylulose 5-phosphate</name>
        <dbReference type="ChEBI" id="CHEBI:57792"/>
    </ligand>
</feature>
<dbReference type="Gene3D" id="3.40.50.720">
    <property type="entry name" value="NAD(P)-binding Rossmann-like Domain"/>
    <property type="match status" value="1"/>
</dbReference>
<feature type="domain" description="DXP reductoisomerase C-terminal" evidence="16">
    <location>
        <begin position="271"/>
        <end position="387"/>
    </location>
</feature>
<feature type="binding site" evidence="13">
    <location>
        <position position="231"/>
    </location>
    <ligand>
        <name>Mn(2+)</name>
        <dbReference type="ChEBI" id="CHEBI:29035"/>
    </ligand>
</feature>
<dbReference type="KEGG" id="bcig:AB162_480"/>
<dbReference type="InterPro" id="IPR036169">
    <property type="entry name" value="DXPR_C_sf"/>
</dbReference>
<feature type="binding site" evidence="13">
    <location>
        <position position="38"/>
    </location>
    <ligand>
        <name>NADPH</name>
        <dbReference type="ChEBI" id="CHEBI:57783"/>
    </ligand>
</feature>
<evidence type="ECO:0000256" key="12">
    <source>
        <dbReference type="ARBA" id="ARBA00071224"/>
    </source>
</evidence>
<dbReference type="GO" id="GO:0070402">
    <property type="term" value="F:NADPH binding"/>
    <property type="evidence" value="ECO:0007669"/>
    <property type="project" value="InterPro"/>
</dbReference>
<feature type="binding site" evidence="13">
    <location>
        <position position="124"/>
    </location>
    <ligand>
        <name>NADPH</name>
        <dbReference type="ChEBI" id="CHEBI:57783"/>
    </ligand>
</feature>
<evidence type="ECO:0000256" key="8">
    <source>
        <dbReference type="ARBA" id="ARBA00023211"/>
    </source>
</evidence>
<feature type="binding site" evidence="13">
    <location>
        <position position="228"/>
    </location>
    <ligand>
        <name>1-deoxy-D-xylulose 5-phosphate</name>
        <dbReference type="ChEBI" id="CHEBI:57792"/>
    </ligand>
</feature>
<dbReference type="NCBIfam" id="NF003938">
    <property type="entry name" value="PRK05447.1-1"/>
    <property type="match status" value="1"/>
</dbReference>
<dbReference type="Pfam" id="PF08436">
    <property type="entry name" value="DXP_redisom_C"/>
    <property type="match status" value="1"/>
</dbReference>
<accession>A0A0K2BM00</accession>
<evidence type="ECO:0000256" key="7">
    <source>
        <dbReference type="ARBA" id="ARBA00023002"/>
    </source>
</evidence>
<feature type="binding site" evidence="13">
    <location>
        <position position="152"/>
    </location>
    <ligand>
        <name>Mn(2+)</name>
        <dbReference type="ChEBI" id="CHEBI:29035"/>
    </ligand>
</feature>
<feature type="binding site" evidence="13">
    <location>
        <position position="151"/>
    </location>
    <ligand>
        <name>1-deoxy-D-xylulose 5-phosphate</name>
        <dbReference type="ChEBI" id="CHEBI:57792"/>
    </ligand>
</feature>
<keyword evidence="17" id="KW-0413">Isomerase</keyword>
<dbReference type="RefSeq" id="WP_053097154.1">
    <property type="nucleotide sequence ID" value="NZ_CP011787.1"/>
</dbReference>
<comment type="cofactor">
    <cofactor evidence="1">
        <name>Co(2+)</name>
        <dbReference type="ChEBI" id="CHEBI:48828"/>
    </cofactor>
</comment>
<evidence type="ECO:0000259" key="15">
    <source>
        <dbReference type="Pfam" id="PF08436"/>
    </source>
</evidence>
<dbReference type="GO" id="GO:0030145">
    <property type="term" value="F:manganese ion binding"/>
    <property type="evidence" value="ECO:0007669"/>
    <property type="project" value="TreeGrafter"/>
</dbReference>
<dbReference type="NCBIfam" id="TIGR00243">
    <property type="entry name" value="Dxr"/>
    <property type="match status" value="1"/>
</dbReference>
<dbReference type="UniPathway" id="UPA00056">
    <property type="reaction ID" value="UER00092"/>
</dbReference>
<dbReference type="InterPro" id="IPR013644">
    <property type="entry name" value="DXP_reductoisomerase_C"/>
</dbReference>
<keyword evidence="8 13" id="KW-0464">Manganese</keyword>
<keyword evidence="18" id="KW-1185">Reference proteome</keyword>
<dbReference type="AlphaFoldDB" id="A0A0K2BM00"/>
<dbReference type="EMBL" id="CP011787">
    <property type="protein sequence ID" value="AKZ66063.1"/>
    <property type="molecule type" value="Genomic_DNA"/>
</dbReference>
<comment type="similarity">
    <text evidence="3 13">Belongs to the DXR family.</text>
</comment>
<comment type="cofactor">
    <cofactor evidence="13">
        <name>Mg(2+)</name>
        <dbReference type="ChEBI" id="CHEBI:18420"/>
    </cofactor>
    <cofactor evidence="13">
        <name>Mn(2+)</name>
        <dbReference type="ChEBI" id="CHEBI:29035"/>
    </cofactor>
</comment>
<dbReference type="InterPro" id="IPR036291">
    <property type="entry name" value="NAD(P)-bd_dom_sf"/>
</dbReference>
<dbReference type="HAMAP" id="MF_00183">
    <property type="entry name" value="DXP_reductoisom"/>
    <property type="match status" value="1"/>
</dbReference>
<dbReference type="GO" id="GO:0016853">
    <property type="term" value="F:isomerase activity"/>
    <property type="evidence" value="ECO:0007669"/>
    <property type="project" value="UniProtKB-KW"/>
</dbReference>
<feature type="binding site" evidence="13">
    <location>
        <position position="150"/>
    </location>
    <ligand>
        <name>Mn(2+)</name>
        <dbReference type="ChEBI" id="CHEBI:29035"/>
    </ligand>
</feature>
<proteinExistence type="inferred from homology"/>
<keyword evidence="5 13" id="KW-0479">Metal-binding</keyword>
<evidence type="ECO:0000256" key="6">
    <source>
        <dbReference type="ARBA" id="ARBA00022857"/>
    </source>
</evidence>
<dbReference type="GO" id="GO:0030604">
    <property type="term" value="F:1-deoxy-D-xylulose-5-phosphate reductoisomerase activity"/>
    <property type="evidence" value="ECO:0007669"/>
    <property type="project" value="UniProtKB-UniRule"/>
</dbReference>
<dbReference type="InterPro" id="IPR013512">
    <property type="entry name" value="DXP_reductoisomerase_N"/>
</dbReference>